<protein>
    <submittedName>
        <fullName evidence="4">Polyisoprenoid-binding protein</fullName>
    </submittedName>
    <submittedName>
        <fullName evidence="3">YceI family protein</fullName>
    </submittedName>
</protein>
<organism evidence="4 5">
    <name type="scientific">Staphylococcus auricularis</name>
    <dbReference type="NCBI Taxonomy" id="29379"/>
    <lineage>
        <taxon>Bacteria</taxon>
        <taxon>Bacillati</taxon>
        <taxon>Bacillota</taxon>
        <taxon>Bacilli</taxon>
        <taxon>Bacillales</taxon>
        <taxon>Staphylococcaceae</taxon>
        <taxon>Staphylococcus</taxon>
    </lineage>
</organism>
<dbReference type="SMART" id="SM00867">
    <property type="entry name" value="YceI"/>
    <property type="match status" value="1"/>
</dbReference>
<dbReference type="RefSeq" id="WP_059107458.1">
    <property type="nucleotide sequence ID" value="NZ_AP024589.1"/>
</dbReference>
<dbReference type="PANTHER" id="PTHR34406:SF1">
    <property type="entry name" value="PROTEIN YCEI"/>
    <property type="match status" value="1"/>
</dbReference>
<dbReference type="Gene3D" id="2.40.128.110">
    <property type="entry name" value="Lipid/polyisoprenoid-binding, YceI-like"/>
    <property type="match status" value="1"/>
</dbReference>
<dbReference type="EMBL" id="JAUHQC010000011">
    <property type="protein sequence ID" value="MDN4533632.1"/>
    <property type="molecule type" value="Genomic_DNA"/>
</dbReference>
<comment type="caution">
    <text evidence="4">The sequence shown here is derived from an EMBL/GenBank/DDBJ whole genome shotgun (WGS) entry which is preliminary data.</text>
</comment>
<dbReference type="EMBL" id="PPQW01000021">
    <property type="protein sequence ID" value="PNZ68101.1"/>
    <property type="molecule type" value="Genomic_DNA"/>
</dbReference>
<name>A0AAP8TTE9_9STAP</name>
<dbReference type="InterPro" id="IPR007372">
    <property type="entry name" value="Lipid/polyisoprenoid-bd_YceI"/>
</dbReference>
<proteinExistence type="inferred from homology"/>
<evidence type="ECO:0000256" key="1">
    <source>
        <dbReference type="ARBA" id="ARBA00008812"/>
    </source>
</evidence>
<evidence type="ECO:0000313" key="5">
    <source>
        <dbReference type="Proteomes" id="UP000242470"/>
    </source>
</evidence>
<sequence length="172" mass="19470">MTQFNFDQAHSSVDFSIKHLMISNVKGRFEDFDGQFEGDINDLSTIKGTFTIKVNSIDTRDQNRDEHLLTDDFFSAEQYPEIKFEIEKVEENSVTGQLTIKGETHEETFDGQFEGVSKNPMNGEQTAGYTVNGRIDREKYGMTFNQALETGGVMLGKEVKFEVSVEAALEDE</sequence>
<evidence type="ECO:0000259" key="2">
    <source>
        <dbReference type="SMART" id="SM00867"/>
    </source>
</evidence>
<reference evidence="4 5" key="1">
    <citation type="submission" date="2017-08" db="EMBL/GenBank/DDBJ databases">
        <title>Draft genome sequences of 64 type strains of genus Staph aureus.</title>
        <authorList>
            <person name="Cole K."/>
            <person name="Golubchik T."/>
            <person name="Russell J."/>
            <person name="Foster D."/>
            <person name="Llewelyn M."/>
            <person name="Wilson D."/>
            <person name="Crook D."/>
            <person name="Paul J."/>
        </authorList>
    </citation>
    <scope>NUCLEOTIDE SEQUENCE [LARGE SCALE GENOMIC DNA]</scope>
    <source>
        <strain evidence="4 5">NCTC 12101</strain>
    </source>
</reference>
<dbReference type="AlphaFoldDB" id="A0AAP8TTE9"/>
<reference evidence="3" key="2">
    <citation type="submission" date="2023-07" db="EMBL/GenBank/DDBJ databases">
        <title>Evaluation of the beneficial properties of pineapple isolates.</title>
        <authorList>
            <person name="Adefiranye O."/>
        </authorList>
    </citation>
    <scope>NUCLEOTIDE SEQUENCE</scope>
    <source>
        <strain evidence="3">PAPLE_T1</strain>
    </source>
</reference>
<evidence type="ECO:0000313" key="3">
    <source>
        <dbReference type="EMBL" id="MDN4533632.1"/>
    </source>
</evidence>
<dbReference type="Proteomes" id="UP001171687">
    <property type="component" value="Unassembled WGS sequence"/>
</dbReference>
<evidence type="ECO:0000313" key="4">
    <source>
        <dbReference type="EMBL" id="PNZ68101.1"/>
    </source>
</evidence>
<accession>A0AAP8TTE9</accession>
<dbReference type="GeneID" id="64981451"/>
<dbReference type="SUPFAM" id="SSF101874">
    <property type="entry name" value="YceI-like"/>
    <property type="match status" value="1"/>
</dbReference>
<dbReference type="Pfam" id="PF04264">
    <property type="entry name" value="YceI"/>
    <property type="match status" value="1"/>
</dbReference>
<dbReference type="Proteomes" id="UP000242470">
    <property type="component" value="Unassembled WGS sequence"/>
</dbReference>
<feature type="domain" description="Lipid/polyisoprenoid-binding YceI-like" evidence="2">
    <location>
        <begin position="3"/>
        <end position="168"/>
    </location>
</feature>
<dbReference type="PANTHER" id="PTHR34406">
    <property type="entry name" value="PROTEIN YCEI"/>
    <property type="match status" value="1"/>
</dbReference>
<gene>
    <name evidence="4" type="ORF">CD158_04885</name>
    <name evidence="3" type="ORF">QYH67_08675</name>
</gene>
<comment type="similarity">
    <text evidence="1">Belongs to the UPF0312 family.</text>
</comment>
<dbReference type="InterPro" id="IPR036761">
    <property type="entry name" value="TTHA0802/YceI-like_sf"/>
</dbReference>